<dbReference type="AlphaFoldDB" id="A0A5E5P8S0"/>
<organism evidence="3 4">
    <name type="scientific">Pandoraea apista</name>
    <dbReference type="NCBI Taxonomy" id="93218"/>
    <lineage>
        <taxon>Bacteria</taxon>
        <taxon>Pseudomonadati</taxon>
        <taxon>Pseudomonadota</taxon>
        <taxon>Betaproteobacteria</taxon>
        <taxon>Burkholderiales</taxon>
        <taxon>Burkholderiaceae</taxon>
        <taxon>Pandoraea</taxon>
    </lineage>
</organism>
<dbReference type="Proteomes" id="UP000364291">
    <property type="component" value="Unassembled WGS sequence"/>
</dbReference>
<proteinExistence type="predicted"/>
<dbReference type="InterPro" id="IPR055592">
    <property type="entry name" value="DUF7168"/>
</dbReference>
<evidence type="ECO:0000259" key="2">
    <source>
        <dbReference type="Pfam" id="PF23771"/>
    </source>
</evidence>
<evidence type="ECO:0000313" key="3">
    <source>
        <dbReference type="EMBL" id="VVG72109.1"/>
    </source>
</evidence>
<dbReference type="RefSeq" id="WP_042116120.1">
    <property type="nucleotide sequence ID" value="NZ_CABPSX010000006.1"/>
</dbReference>
<evidence type="ECO:0000313" key="4">
    <source>
        <dbReference type="Proteomes" id="UP000364291"/>
    </source>
</evidence>
<evidence type="ECO:0000259" key="1">
    <source>
        <dbReference type="Pfam" id="PF10979"/>
    </source>
</evidence>
<feature type="domain" description="DUF7168" evidence="2">
    <location>
        <begin position="58"/>
        <end position="193"/>
    </location>
</feature>
<gene>
    <name evidence="3" type="ORF">PAP18089_03102</name>
</gene>
<protein>
    <submittedName>
        <fullName evidence="3">Uncharacterized protein</fullName>
    </submittedName>
</protein>
<feature type="domain" description="DUF2786" evidence="1">
    <location>
        <begin position="6"/>
        <end position="42"/>
    </location>
</feature>
<dbReference type="Pfam" id="PF10979">
    <property type="entry name" value="DUF2786"/>
    <property type="match status" value="1"/>
</dbReference>
<dbReference type="Pfam" id="PF23771">
    <property type="entry name" value="DUF7168"/>
    <property type="match status" value="1"/>
</dbReference>
<dbReference type="PIRSF" id="PIRSF028111">
    <property type="entry name" value="UCP028111"/>
    <property type="match status" value="1"/>
</dbReference>
<dbReference type="InterPro" id="IPR024498">
    <property type="entry name" value="DUF2786"/>
</dbReference>
<accession>A0A5E5P8S0</accession>
<dbReference type="OrthoDB" id="7275531at2"/>
<sequence>MERNTAIDKIKKCLALGKSNNPHEAASAMRQAQKMMAAYGVSDDELLAAGVTEYWEKSGANRTPARYEAALARMIAKAFGCDLVFTQRLYGPRSIKGGYAFVGVAPASQVACYSYGVLFRQLRRARAEFISTTLKRCGPRNKTARADVFCEGWVMSVRELVIPVELPESHSQAVAAYMRTNYAVTESMNPRQRVPGRHAYGAGDYTHGARTGRRATLHRGVGASVNTQQLLEK</sequence>
<dbReference type="InterPro" id="IPR016868">
    <property type="entry name" value="Phage_B3_Orf5"/>
</dbReference>
<dbReference type="EMBL" id="CABPSX010000006">
    <property type="protein sequence ID" value="VVG72109.1"/>
    <property type="molecule type" value="Genomic_DNA"/>
</dbReference>
<name>A0A5E5P8S0_9BURK</name>
<dbReference type="KEGG" id="papi:SG18_21095"/>
<reference evidence="3 4" key="1">
    <citation type="submission" date="2019-08" db="EMBL/GenBank/DDBJ databases">
        <authorList>
            <person name="Peeters C."/>
        </authorList>
    </citation>
    <scope>NUCLEOTIDE SEQUENCE [LARGE SCALE GENOMIC DNA]</scope>
    <source>
        <strain evidence="3 4">LMG 18089</strain>
    </source>
</reference>